<evidence type="ECO:0000313" key="3">
    <source>
        <dbReference type="Proteomes" id="UP000294546"/>
    </source>
</evidence>
<sequence>MLGIGTVSFVIALILYVVELVFGSDSSLGSISDIPLQIAVLVMAFSVIAHIGRRLWVPEPN</sequence>
<dbReference type="Proteomes" id="UP000294546">
    <property type="component" value="Unassembled WGS sequence"/>
</dbReference>
<evidence type="ECO:0000313" key="2">
    <source>
        <dbReference type="EMBL" id="TCK09537.1"/>
    </source>
</evidence>
<gene>
    <name evidence="2" type="ORF">CLV83_1647</name>
</gene>
<protein>
    <submittedName>
        <fullName evidence="2">Uncharacterized protein</fullName>
    </submittedName>
</protein>
<proteinExistence type="predicted"/>
<accession>A0A4R1GLQ6</accession>
<dbReference type="RefSeq" id="WP_132289997.1">
    <property type="nucleotide sequence ID" value="NZ_SMFU01000007.1"/>
</dbReference>
<keyword evidence="1" id="KW-1133">Transmembrane helix</keyword>
<keyword evidence="1" id="KW-0812">Transmembrane</keyword>
<evidence type="ECO:0000256" key="1">
    <source>
        <dbReference type="SAM" id="Phobius"/>
    </source>
</evidence>
<keyword evidence="3" id="KW-1185">Reference proteome</keyword>
<comment type="caution">
    <text evidence="2">The sequence shown here is derived from an EMBL/GenBank/DDBJ whole genome shotgun (WGS) entry which is preliminary data.</text>
</comment>
<dbReference type="AlphaFoldDB" id="A0A4R1GLQ6"/>
<dbReference type="EMBL" id="SMFU01000007">
    <property type="protein sequence ID" value="TCK09537.1"/>
    <property type="molecule type" value="Genomic_DNA"/>
</dbReference>
<reference evidence="2 3" key="1">
    <citation type="submission" date="2019-03" db="EMBL/GenBank/DDBJ databases">
        <title>Genomic Encyclopedia of Archaeal and Bacterial Type Strains, Phase II (KMG-II): from individual species to whole genera.</title>
        <authorList>
            <person name="Goeker M."/>
        </authorList>
    </citation>
    <scope>NUCLEOTIDE SEQUENCE [LARGE SCALE GENOMIC DNA]</scope>
    <source>
        <strain evidence="2 3">DSM 27697</strain>
    </source>
</reference>
<keyword evidence="1" id="KW-0472">Membrane</keyword>
<feature type="transmembrane region" description="Helical" evidence="1">
    <location>
        <begin position="6"/>
        <end position="22"/>
    </location>
</feature>
<organism evidence="2 3">
    <name type="scientific">Marinobacterium mangrovicola</name>
    <dbReference type="NCBI Taxonomy" id="1476959"/>
    <lineage>
        <taxon>Bacteria</taxon>
        <taxon>Pseudomonadati</taxon>
        <taxon>Pseudomonadota</taxon>
        <taxon>Gammaproteobacteria</taxon>
        <taxon>Oceanospirillales</taxon>
        <taxon>Oceanospirillaceae</taxon>
        <taxon>Marinobacterium</taxon>
    </lineage>
</organism>
<name>A0A4R1GLQ6_9GAMM</name>
<feature type="transmembrane region" description="Helical" evidence="1">
    <location>
        <begin position="34"/>
        <end position="52"/>
    </location>
</feature>